<accession>A0ACA9PK02</accession>
<evidence type="ECO:0000313" key="1">
    <source>
        <dbReference type="EMBL" id="CAG8713019.1"/>
    </source>
</evidence>
<name>A0ACA9PK02_9GLOM</name>
<protein>
    <submittedName>
        <fullName evidence="1">16586_t:CDS:1</fullName>
    </submittedName>
</protein>
<proteinExistence type="predicted"/>
<reference evidence="1" key="1">
    <citation type="submission" date="2021-06" db="EMBL/GenBank/DDBJ databases">
        <authorList>
            <person name="Kallberg Y."/>
            <person name="Tangrot J."/>
            <person name="Rosling A."/>
        </authorList>
    </citation>
    <scope>NUCLEOTIDE SEQUENCE</scope>
    <source>
        <strain evidence="1">MA461A</strain>
    </source>
</reference>
<dbReference type="Proteomes" id="UP000789920">
    <property type="component" value="Unassembled WGS sequence"/>
</dbReference>
<dbReference type="EMBL" id="CAJVQC010021364">
    <property type="protein sequence ID" value="CAG8713019.1"/>
    <property type="molecule type" value="Genomic_DNA"/>
</dbReference>
<comment type="caution">
    <text evidence="1">The sequence shown here is derived from an EMBL/GenBank/DDBJ whole genome shotgun (WGS) entry which is preliminary data.</text>
</comment>
<evidence type="ECO:0000313" key="2">
    <source>
        <dbReference type="Proteomes" id="UP000789920"/>
    </source>
</evidence>
<gene>
    <name evidence="1" type="ORF">RPERSI_LOCUS10680</name>
</gene>
<organism evidence="1 2">
    <name type="scientific">Racocetra persica</name>
    <dbReference type="NCBI Taxonomy" id="160502"/>
    <lineage>
        <taxon>Eukaryota</taxon>
        <taxon>Fungi</taxon>
        <taxon>Fungi incertae sedis</taxon>
        <taxon>Mucoromycota</taxon>
        <taxon>Glomeromycotina</taxon>
        <taxon>Glomeromycetes</taxon>
        <taxon>Diversisporales</taxon>
        <taxon>Gigasporaceae</taxon>
        <taxon>Racocetra</taxon>
    </lineage>
</organism>
<sequence>MLGCSNNDFSGQDLSFLLKNSALEYLNIGYTNFSSGLEYVPDGVERFYCSYFDHEDKKIKFINQELMKYVKDVNPVIIERLTYQNQILESENSQLKNELQMEREEVEKALQKAQEWRERQLKEITEQKDAEIERLKEENANLKQLLDQQAQIEENKKVYDQDNNFEDVYSDLKIKETPKMGYGIIYEGKGKKFVNDKNVVLKVPYEMFLSFENIVNRDFEKRDGFTF</sequence>
<keyword evidence="2" id="KW-1185">Reference proteome</keyword>